<evidence type="ECO:0000313" key="4">
    <source>
        <dbReference type="Proteomes" id="UP001500751"/>
    </source>
</evidence>
<dbReference type="Proteomes" id="UP001500751">
    <property type="component" value="Unassembled WGS sequence"/>
</dbReference>
<evidence type="ECO:0000256" key="1">
    <source>
        <dbReference type="SAM" id="MobiDB-lite"/>
    </source>
</evidence>
<feature type="region of interest" description="Disordered" evidence="1">
    <location>
        <begin position="433"/>
        <end position="461"/>
    </location>
</feature>
<comment type="caution">
    <text evidence="3">The sequence shown here is derived from an EMBL/GenBank/DDBJ whole genome shotgun (WGS) entry which is preliminary data.</text>
</comment>
<keyword evidence="4" id="KW-1185">Reference proteome</keyword>
<feature type="transmembrane region" description="Helical" evidence="2">
    <location>
        <begin position="42"/>
        <end position="63"/>
    </location>
</feature>
<evidence type="ECO:0000256" key="2">
    <source>
        <dbReference type="SAM" id="Phobius"/>
    </source>
</evidence>
<dbReference type="RefSeq" id="WP_344665410.1">
    <property type="nucleotide sequence ID" value="NZ_BAAAQN010000009.1"/>
</dbReference>
<accession>A0ABP5FCH8</accession>
<protein>
    <submittedName>
        <fullName evidence="3">Uncharacterized protein</fullName>
    </submittedName>
</protein>
<keyword evidence="2" id="KW-0812">Transmembrane</keyword>
<keyword evidence="2" id="KW-0472">Membrane</keyword>
<reference evidence="4" key="1">
    <citation type="journal article" date="2019" name="Int. J. Syst. Evol. Microbiol.">
        <title>The Global Catalogue of Microorganisms (GCM) 10K type strain sequencing project: providing services to taxonomists for standard genome sequencing and annotation.</title>
        <authorList>
            <consortium name="The Broad Institute Genomics Platform"/>
            <consortium name="The Broad Institute Genome Sequencing Center for Infectious Disease"/>
            <person name="Wu L."/>
            <person name="Ma J."/>
        </authorList>
    </citation>
    <scope>NUCLEOTIDE SEQUENCE [LARGE SCALE GENOMIC DNA]</scope>
    <source>
        <strain evidence="4">JCM 16014</strain>
    </source>
</reference>
<organism evidence="3 4">
    <name type="scientific">Catenulispora yoronensis</name>
    <dbReference type="NCBI Taxonomy" id="450799"/>
    <lineage>
        <taxon>Bacteria</taxon>
        <taxon>Bacillati</taxon>
        <taxon>Actinomycetota</taxon>
        <taxon>Actinomycetes</taxon>
        <taxon>Catenulisporales</taxon>
        <taxon>Catenulisporaceae</taxon>
        <taxon>Catenulispora</taxon>
    </lineage>
</organism>
<evidence type="ECO:0000313" key="3">
    <source>
        <dbReference type="EMBL" id="GAA2023816.1"/>
    </source>
</evidence>
<name>A0ABP5FCH8_9ACTN</name>
<keyword evidence="2" id="KW-1133">Transmembrane helix</keyword>
<dbReference type="EMBL" id="BAAAQN010000009">
    <property type="protein sequence ID" value="GAA2023816.1"/>
    <property type="molecule type" value="Genomic_DNA"/>
</dbReference>
<sequence>MEDDDLRQALSRVATAGGAEYRDVIGPAVAVVLRRRRLARTCGAAGSGLVVAAGATAAIWAAGSPTAARPEPTASTTPITTPTTETDTSAWNKSHDVLYRLPGLLNPLLSPGLSIARTASAVPNSVFQLRGPDGDNDFTLTAGPKGNQNKALEYNVCAVGAVCSGRPVSGGTLYVQTKNFTADYGGQSGYAPGTGKQVVTIDAEYEFLPSADTGYVVDVLMSTNVSLEHYAAKAPAGWGDSPWPPALQQGAAFNTSGALLSPDDFMTLISKPGFGAVTTLLDPGTPVDPSTLERRNAANAAIAAAAKPILPAGLSLAIGGDQRTPGSYLRLSGPSGANEFSWTASPQVKTWRHGYACDGHTQGDCLWKEIPGGEIQITQTLSPSTPAPDVSLYATGQAGTPYFRQDTYTYYPDDTNGTVIEFTMREQFRDIPWSATRPTSGPNADPGVAWPPPARTGQPYNAEGALLNVGTFTTMLENPRLVTAIRDVDAALDPVHGSASGPYG</sequence>
<gene>
    <name evidence="3" type="ORF">GCM10009839_21870</name>
</gene>
<proteinExistence type="predicted"/>
<feature type="region of interest" description="Disordered" evidence="1">
    <location>
        <begin position="64"/>
        <end position="89"/>
    </location>
</feature>